<feature type="transmembrane region" description="Helical" evidence="15">
    <location>
        <begin position="316"/>
        <end position="337"/>
    </location>
</feature>
<feature type="disulfide bond" evidence="14">
    <location>
        <begin position="22"/>
        <end position="29"/>
    </location>
</feature>
<dbReference type="Proteomes" id="UP000308549">
    <property type="component" value="Unassembled WGS sequence"/>
</dbReference>
<keyword evidence="12" id="KW-0449">Lipoprotein</keyword>
<evidence type="ECO:0000256" key="3">
    <source>
        <dbReference type="ARBA" id="ARBA00004613"/>
    </source>
</evidence>
<comment type="caution">
    <text evidence="14">Lacks conserved residue(s) required for the propagation of feature annotation.</text>
</comment>
<feature type="domain" description="CFEM" evidence="16">
    <location>
        <begin position="1"/>
        <end position="94"/>
    </location>
</feature>
<comment type="similarity">
    <text evidence="4">Belongs to the RBT5 family.</text>
</comment>
<feature type="transmembrane region" description="Helical" evidence="15">
    <location>
        <begin position="242"/>
        <end position="264"/>
    </location>
</feature>
<feature type="disulfide bond" evidence="14">
    <location>
        <begin position="8"/>
        <end position="48"/>
    </location>
</feature>
<dbReference type="InterPro" id="IPR049326">
    <property type="entry name" value="Rhodopsin_dom_fungi"/>
</dbReference>
<comment type="subcellular location">
    <subcellularLocation>
        <location evidence="2">Membrane</location>
        <topology evidence="2">Lipid-anchor</topology>
        <topology evidence="2">GPI-anchor</topology>
    </subcellularLocation>
    <subcellularLocation>
        <location evidence="1">Membrane</location>
        <topology evidence="1">Multi-pass membrane protein</topology>
    </subcellularLocation>
    <subcellularLocation>
        <location evidence="3">Secreted</location>
    </subcellularLocation>
</comment>
<dbReference type="PROSITE" id="PS52012">
    <property type="entry name" value="CFEM"/>
    <property type="match status" value="1"/>
</dbReference>
<protein>
    <recommendedName>
        <fullName evidence="16">CFEM domain-containing protein</fullName>
    </recommendedName>
</protein>
<keyword evidence="7 15" id="KW-0812">Transmembrane</keyword>
<evidence type="ECO:0000256" key="5">
    <source>
        <dbReference type="ARBA" id="ARBA00022525"/>
    </source>
</evidence>
<comment type="similarity">
    <text evidence="13">Belongs to the SAT4 family.</text>
</comment>
<gene>
    <name evidence="17" type="ORF">B0A50_01793</name>
</gene>
<dbReference type="PANTHER" id="PTHR33048">
    <property type="entry name" value="PTH11-LIKE INTEGRAL MEMBRANE PROTEIN (AFU_ORTHOLOGUE AFUA_5G11245)"/>
    <property type="match status" value="1"/>
</dbReference>
<keyword evidence="5" id="KW-0964">Secreted</keyword>
<comment type="caution">
    <text evidence="17">The sequence shown here is derived from an EMBL/GenBank/DDBJ whole genome shotgun (WGS) entry which is preliminary data.</text>
</comment>
<evidence type="ECO:0000256" key="4">
    <source>
        <dbReference type="ARBA" id="ARBA00010031"/>
    </source>
</evidence>
<evidence type="ECO:0000256" key="2">
    <source>
        <dbReference type="ARBA" id="ARBA00004589"/>
    </source>
</evidence>
<evidence type="ECO:0000256" key="8">
    <source>
        <dbReference type="ARBA" id="ARBA00022729"/>
    </source>
</evidence>
<reference evidence="17 18" key="1">
    <citation type="submission" date="2017-03" db="EMBL/GenBank/DDBJ databases">
        <title>Genomes of endolithic fungi from Antarctica.</title>
        <authorList>
            <person name="Coleine C."/>
            <person name="Masonjones S."/>
            <person name="Stajich J.E."/>
        </authorList>
    </citation>
    <scope>NUCLEOTIDE SEQUENCE [LARGE SCALE GENOMIC DNA]</scope>
    <source>
        <strain evidence="17 18">CCFEE 6315</strain>
    </source>
</reference>
<evidence type="ECO:0000256" key="12">
    <source>
        <dbReference type="ARBA" id="ARBA00023288"/>
    </source>
</evidence>
<name>A0A4U0UBR9_9PEZI</name>
<dbReference type="InterPro" id="IPR008427">
    <property type="entry name" value="Extracellular_membr_CFEM_dom"/>
</dbReference>
<dbReference type="GO" id="GO:0005576">
    <property type="term" value="C:extracellular region"/>
    <property type="evidence" value="ECO:0007669"/>
    <property type="project" value="UniProtKB-SubCell"/>
</dbReference>
<evidence type="ECO:0000256" key="7">
    <source>
        <dbReference type="ARBA" id="ARBA00022692"/>
    </source>
</evidence>
<feature type="binding site" description="axial binding residue" evidence="14">
    <location>
        <position position="26"/>
    </location>
    <ligand>
        <name>heme</name>
        <dbReference type="ChEBI" id="CHEBI:30413"/>
    </ligand>
    <ligandPart>
        <name>Fe</name>
        <dbReference type="ChEBI" id="CHEBI:18248"/>
    </ligandPart>
</feature>
<dbReference type="GO" id="GO:0098552">
    <property type="term" value="C:side of membrane"/>
    <property type="evidence" value="ECO:0007669"/>
    <property type="project" value="UniProtKB-KW"/>
</dbReference>
<dbReference type="SMART" id="SM00747">
    <property type="entry name" value="CFEM"/>
    <property type="match status" value="1"/>
</dbReference>
<feature type="transmembrane region" description="Helical" evidence="15">
    <location>
        <begin position="152"/>
        <end position="180"/>
    </location>
</feature>
<feature type="transmembrane region" description="Helical" evidence="15">
    <location>
        <begin position="192"/>
        <end position="217"/>
    </location>
</feature>
<evidence type="ECO:0000256" key="1">
    <source>
        <dbReference type="ARBA" id="ARBA00004141"/>
    </source>
</evidence>
<dbReference type="EMBL" id="NAJL01000007">
    <property type="protein sequence ID" value="TKA31715.1"/>
    <property type="molecule type" value="Genomic_DNA"/>
</dbReference>
<evidence type="ECO:0000313" key="18">
    <source>
        <dbReference type="Proteomes" id="UP000308549"/>
    </source>
</evidence>
<dbReference type="Pfam" id="PF20684">
    <property type="entry name" value="Fung_rhodopsin"/>
    <property type="match status" value="1"/>
</dbReference>
<keyword evidence="6" id="KW-0336">GPI-anchor</keyword>
<keyword evidence="14" id="KW-0479">Metal-binding</keyword>
<evidence type="ECO:0000256" key="9">
    <source>
        <dbReference type="ARBA" id="ARBA00022989"/>
    </source>
</evidence>
<evidence type="ECO:0000259" key="16">
    <source>
        <dbReference type="PROSITE" id="PS52012"/>
    </source>
</evidence>
<sequence>MAQELPTCALNCLMTLTPPSACSITDTYCICTNKGFTTQATACVSSSCTIKEALGKEFRATQSLEQKMCDASVRNNSAVPRESNWPLFGIALFSIISRFLARSPLLKGPGYGWDDWSILVGFGLLVAANGLLDRMTRVGLGKDMWTLKTQAITTVLYLFFTLEFVYIGILAITKISVLLLYLRIFPSTVSTWFRACCYIVTGLCTAYAIAMWISILFECHPINYAWLLWDGEHKGTCINTQALIYACSAINIVLDSMVFFLPIPKLMQLEVSGRKKIGICLTFLVGLFVTICSAVRLQYLVQWGASRNPTWDYTQIAIWSAIEGNLSVICACLPAMAGPIKRAWQRTLGSRLSSRNSQKPGDSMVFVRLERDLELQTHQVASKEADAKPLAVSAIYGSEASLQEPEEETPIKKIAYRPLSGYPHHHYISEWRVS</sequence>
<feature type="disulfide bond" evidence="14">
    <location>
        <begin position="12"/>
        <end position="43"/>
    </location>
</feature>
<evidence type="ECO:0000256" key="15">
    <source>
        <dbReference type="SAM" id="Phobius"/>
    </source>
</evidence>
<dbReference type="PANTHER" id="PTHR33048:SF160">
    <property type="entry name" value="SAT4 FAMILY MEMBRANE PROTEIN"/>
    <property type="match status" value="1"/>
</dbReference>
<dbReference type="Pfam" id="PF05730">
    <property type="entry name" value="CFEM"/>
    <property type="match status" value="1"/>
</dbReference>
<evidence type="ECO:0000256" key="6">
    <source>
        <dbReference type="ARBA" id="ARBA00022622"/>
    </source>
</evidence>
<keyword evidence="18" id="KW-1185">Reference proteome</keyword>
<dbReference type="InterPro" id="IPR052337">
    <property type="entry name" value="SAT4-like"/>
</dbReference>
<accession>A0A4U0UBR9</accession>
<dbReference type="OrthoDB" id="2496787at2759"/>
<keyword evidence="14" id="KW-0408">Iron</keyword>
<feature type="transmembrane region" description="Helical" evidence="15">
    <location>
        <begin position="276"/>
        <end position="296"/>
    </location>
</feature>
<keyword evidence="6" id="KW-0325">Glycoprotein</keyword>
<evidence type="ECO:0000256" key="10">
    <source>
        <dbReference type="ARBA" id="ARBA00023136"/>
    </source>
</evidence>
<organism evidence="17 18">
    <name type="scientific">Salinomyces thailandicus</name>
    <dbReference type="NCBI Taxonomy" id="706561"/>
    <lineage>
        <taxon>Eukaryota</taxon>
        <taxon>Fungi</taxon>
        <taxon>Dikarya</taxon>
        <taxon>Ascomycota</taxon>
        <taxon>Pezizomycotina</taxon>
        <taxon>Dothideomycetes</taxon>
        <taxon>Dothideomycetidae</taxon>
        <taxon>Mycosphaerellales</taxon>
        <taxon>Teratosphaeriaceae</taxon>
        <taxon>Salinomyces</taxon>
    </lineage>
</organism>
<keyword evidence="9 15" id="KW-1133">Transmembrane helix</keyword>
<dbReference type="GO" id="GO:0046872">
    <property type="term" value="F:metal ion binding"/>
    <property type="evidence" value="ECO:0007669"/>
    <property type="project" value="UniProtKB-UniRule"/>
</dbReference>
<dbReference type="AlphaFoldDB" id="A0A4U0UBR9"/>
<keyword evidence="8" id="KW-0732">Signal</keyword>
<keyword evidence="14" id="KW-0349">Heme</keyword>
<keyword evidence="10 15" id="KW-0472">Membrane</keyword>
<keyword evidence="11 14" id="KW-1015">Disulfide bond</keyword>
<evidence type="ECO:0000256" key="11">
    <source>
        <dbReference type="ARBA" id="ARBA00023157"/>
    </source>
</evidence>
<evidence type="ECO:0000313" key="17">
    <source>
        <dbReference type="EMBL" id="TKA31715.1"/>
    </source>
</evidence>
<proteinExistence type="inferred from homology"/>
<evidence type="ECO:0000256" key="13">
    <source>
        <dbReference type="ARBA" id="ARBA00038359"/>
    </source>
</evidence>
<evidence type="ECO:0000256" key="14">
    <source>
        <dbReference type="PROSITE-ProRule" id="PRU01356"/>
    </source>
</evidence>